<dbReference type="SMART" id="SM00863">
    <property type="entry name" value="tRNA_SAD"/>
    <property type="match status" value="1"/>
</dbReference>
<comment type="cofactor">
    <cofactor evidence="1">
        <name>Zn(2+)</name>
        <dbReference type="ChEBI" id="CHEBI:29105"/>
    </cofactor>
</comment>
<dbReference type="InterPro" id="IPR051335">
    <property type="entry name" value="Alanyl-tRNA_Editing_Enzymes"/>
</dbReference>
<dbReference type="PANTHER" id="PTHR43462:SF1">
    <property type="entry name" value="ALANYL-TRNA EDITING PROTEIN AARSD1"/>
    <property type="match status" value="1"/>
</dbReference>
<proteinExistence type="predicted"/>
<keyword evidence="3" id="KW-0862">Zinc</keyword>
<sequence>MEKYRGGVTIPAMSCIQFGKYYCGDGQEAVHLCDKRIPEGTECSIEINWASRFDNMCQHSGQHLISAIFERADFDASTTSWNLGEDKSFIELSRAVTDEEVQRVEDICNEAIRNRTRVTVELLKNKEDLRKGCKDLPKDFAGPIRVVNIDGIDQNMCCGTHVDNLTDLQMIKLLHQEKGKKGKGIVWFVCGERGDTLRFSRHKEGTRERVLRTLASSWSVSREACKKMSCKEEEIPERIENLQSSSKASLKTIKNLQSEYGSTLAEAIQMKLKAVNPDSNVQPDCKREREQLKNALREISLDGKILKYHCADLGPEFIVPLTDNLSQLVNKEGKIVFLSCGRQNSGNVSVLGDKNIIKEKGKKVLDVLDGKGFVKDGRIQGKVSQLKNLEQAYKLFETE</sequence>
<keyword evidence="6" id="KW-1185">Reference proteome</keyword>
<evidence type="ECO:0000256" key="2">
    <source>
        <dbReference type="ARBA" id="ARBA00022723"/>
    </source>
</evidence>
<dbReference type="InterPro" id="IPR018163">
    <property type="entry name" value="Thr/Ala-tRNA-synth_IIc_edit"/>
</dbReference>
<dbReference type="EMBL" id="OU015569">
    <property type="protein sequence ID" value="CAG5095243.1"/>
    <property type="molecule type" value="Genomic_DNA"/>
</dbReference>
<evidence type="ECO:0000313" key="6">
    <source>
        <dbReference type="Proteomes" id="UP001158576"/>
    </source>
</evidence>
<evidence type="ECO:0000313" key="5">
    <source>
        <dbReference type="EMBL" id="CAG5095243.1"/>
    </source>
</evidence>
<dbReference type="PANTHER" id="PTHR43462">
    <property type="entry name" value="ALANYL-TRNA EDITING PROTEIN"/>
    <property type="match status" value="1"/>
</dbReference>
<evidence type="ECO:0000256" key="3">
    <source>
        <dbReference type="ARBA" id="ARBA00022833"/>
    </source>
</evidence>
<keyword evidence="2" id="KW-0479">Metal-binding</keyword>
<dbReference type="Gene3D" id="3.30.980.10">
    <property type="entry name" value="Threonyl-trna Synthetase, Chain A, domain 2"/>
    <property type="match status" value="1"/>
</dbReference>
<evidence type="ECO:0000256" key="1">
    <source>
        <dbReference type="ARBA" id="ARBA00001947"/>
    </source>
</evidence>
<name>A0ABN7S8U0_OIKDI</name>
<dbReference type="Proteomes" id="UP001158576">
    <property type="component" value="Chromosome XSR"/>
</dbReference>
<gene>
    <name evidence="5" type="ORF">OKIOD_LOCUS5656</name>
</gene>
<dbReference type="InterPro" id="IPR012947">
    <property type="entry name" value="tRNA_SAD"/>
</dbReference>
<dbReference type="SUPFAM" id="SSF55186">
    <property type="entry name" value="ThrRS/AlaRS common domain"/>
    <property type="match status" value="1"/>
</dbReference>
<reference evidence="5 6" key="1">
    <citation type="submission" date="2021-04" db="EMBL/GenBank/DDBJ databases">
        <authorList>
            <person name="Bliznina A."/>
        </authorList>
    </citation>
    <scope>NUCLEOTIDE SEQUENCE [LARGE SCALE GENOMIC DNA]</scope>
</reference>
<dbReference type="Pfam" id="PF07973">
    <property type="entry name" value="tRNA_SAD"/>
    <property type="match status" value="1"/>
</dbReference>
<evidence type="ECO:0000259" key="4">
    <source>
        <dbReference type="SMART" id="SM00863"/>
    </source>
</evidence>
<protein>
    <submittedName>
        <fullName evidence="5">Oidioi.mRNA.OKI2018_I69.XSR.g14098.t1.cds</fullName>
    </submittedName>
</protein>
<feature type="domain" description="Threonyl/alanyl tRNA synthetase SAD" evidence="4">
    <location>
        <begin position="144"/>
        <end position="186"/>
    </location>
</feature>
<organism evidence="5 6">
    <name type="scientific">Oikopleura dioica</name>
    <name type="common">Tunicate</name>
    <dbReference type="NCBI Taxonomy" id="34765"/>
    <lineage>
        <taxon>Eukaryota</taxon>
        <taxon>Metazoa</taxon>
        <taxon>Chordata</taxon>
        <taxon>Tunicata</taxon>
        <taxon>Appendicularia</taxon>
        <taxon>Copelata</taxon>
        <taxon>Oikopleuridae</taxon>
        <taxon>Oikopleura</taxon>
    </lineage>
</organism>
<accession>A0ABN7S8U0</accession>